<keyword evidence="2" id="KW-1185">Reference proteome</keyword>
<accession>A0ABQ1YSB8</accession>
<organism evidence="1 2">
    <name type="scientific">Paenibacillus segetis</name>
    <dbReference type="NCBI Taxonomy" id="1325360"/>
    <lineage>
        <taxon>Bacteria</taxon>
        <taxon>Bacillati</taxon>
        <taxon>Bacillota</taxon>
        <taxon>Bacilli</taxon>
        <taxon>Bacillales</taxon>
        <taxon>Paenibacillaceae</taxon>
        <taxon>Paenibacillus</taxon>
    </lineage>
</organism>
<dbReference type="Proteomes" id="UP000659344">
    <property type="component" value="Unassembled WGS sequence"/>
</dbReference>
<reference evidence="2" key="1">
    <citation type="journal article" date="2019" name="Int. J. Syst. Evol. Microbiol.">
        <title>The Global Catalogue of Microorganisms (GCM) 10K type strain sequencing project: providing services to taxonomists for standard genome sequencing and annotation.</title>
        <authorList>
            <consortium name="The Broad Institute Genomics Platform"/>
            <consortium name="The Broad Institute Genome Sequencing Center for Infectious Disease"/>
            <person name="Wu L."/>
            <person name="Ma J."/>
        </authorList>
    </citation>
    <scope>NUCLEOTIDE SEQUENCE [LARGE SCALE GENOMIC DNA]</scope>
    <source>
        <strain evidence="2">CGMCC 1.12769</strain>
    </source>
</reference>
<sequence>MGASSMGVISTVKILSGGWQAPTVYHGKGVHCEVKSEGSRRQKHDLRYTNPM</sequence>
<dbReference type="EMBL" id="BMFT01000003">
    <property type="protein sequence ID" value="GGH35214.1"/>
    <property type="molecule type" value="Genomic_DNA"/>
</dbReference>
<evidence type="ECO:0000313" key="2">
    <source>
        <dbReference type="Proteomes" id="UP000659344"/>
    </source>
</evidence>
<proteinExistence type="predicted"/>
<gene>
    <name evidence="1" type="ORF">GCM10008013_41400</name>
</gene>
<comment type="caution">
    <text evidence="1">The sequence shown here is derived from an EMBL/GenBank/DDBJ whole genome shotgun (WGS) entry which is preliminary data.</text>
</comment>
<evidence type="ECO:0000313" key="1">
    <source>
        <dbReference type="EMBL" id="GGH35214.1"/>
    </source>
</evidence>
<name>A0ABQ1YSB8_9BACL</name>
<protein>
    <submittedName>
        <fullName evidence="1">Uncharacterized protein</fullName>
    </submittedName>
</protein>